<gene>
    <name evidence="2" type="ORF">JCGZ_17477</name>
</gene>
<feature type="region of interest" description="Disordered" evidence="1">
    <location>
        <begin position="1"/>
        <end position="21"/>
    </location>
</feature>
<keyword evidence="3" id="KW-1185">Reference proteome</keyword>
<dbReference type="AlphaFoldDB" id="A0A067LKA8"/>
<dbReference type="EMBL" id="KK914235">
    <property type="protein sequence ID" value="KDP45145.1"/>
    <property type="molecule type" value="Genomic_DNA"/>
</dbReference>
<organism evidence="2 3">
    <name type="scientific">Jatropha curcas</name>
    <name type="common">Barbados nut</name>
    <dbReference type="NCBI Taxonomy" id="180498"/>
    <lineage>
        <taxon>Eukaryota</taxon>
        <taxon>Viridiplantae</taxon>
        <taxon>Streptophyta</taxon>
        <taxon>Embryophyta</taxon>
        <taxon>Tracheophyta</taxon>
        <taxon>Spermatophyta</taxon>
        <taxon>Magnoliopsida</taxon>
        <taxon>eudicotyledons</taxon>
        <taxon>Gunneridae</taxon>
        <taxon>Pentapetalae</taxon>
        <taxon>rosids</taxon>
        <taxon>fabids</taxon>
        <taxon>Malpighiales</taxon>
        <taxon>Euphorbiaceae</taxon>
        <taxon>Crotonoideae</taxon>
        <taxon>Jatropheae</taxon>
        <taxon>Jatropha</taxon>
    </lineage>
</organism>
<protein>
    <submittedName>
        <fullName evidence="2">Uncharacterized protein</fullName>
    </submittedName>
</protein>
<proteinExistence type="predicted"/>
<accession>A0A067LKA8</accession>
<evidence type="ECO:0000313" key="2">
    <source>
        <dbReference type="EMBL" id="KDP45145.1"/>
    </source>
</evidence>
<sequence length="113" mass="12741">MPFKQKAIKNEEGSSSSAPARKDLATRYKATFPIYTMEEGERCTRLAKCSFTELLTIIDWVDDNETAIKFRVDGEELTVGYDKMHEWLGFPKSGCAAKPKGWNASSIWEILTG</sequence>
<evidence type="ECO:0000256" key="1">
    <source>
        <dbReference type="SAM" id="MobiDB-lite"/>
    </source>
</evidence>
<reference evidence="2 3" key="1">
    <citation type="journal article" date="2014" name="PLoS ONE">
        <title>Global Analysis of Gene Expression Profiles in Physic Nut (Jatropha curcas L.) Seedlings Exposed to Salt Stress.</title>
        <authorList>
            <person name="Zhang L."/>
            <person name="Zhang C."/>
            <person name="Wu P."/>
            <person name="Chen Y."/>
            <person name="Li M."/>
            <person name="Jiang H."/>
            <person name="Wu G."/>
        </authorList>
    </citation>
    <scope>NUCLEOTIDE SEQUENCE [LARGE SCALE GENOMIC DNA]</scope>
    <source>
        <strain evidence="3">cv. GZQX0401</strain>
        <tissue evidence="2">Young leaves</tissue>
    </source>
</reference>
<evidence type="ECO:0000313" key="3">
    <source>
        <dbReference type="Proteomes" id="UP000027138"/>
    </source>
</evidence>
<name>A0A067LKA8_JATCU</name>
<dbReference type="Proteomes" id="UP000027138">
    <property type="component" value="Unassembled WGS sequence"/>
</dbReference>